<evidence type="ECO:0000256" key="1">
    <source>
        <dbReference type="SAM" id="Phobius"/>
    </source>
</evidence>
<gene>
    <name evidence="2" type="ORF">PV04_02548</name>
</gene>
<dbReference type="AlphaFoldDB" id="A0A0D2GDN4"/>
<dbReference type="Proteomes" id="UP000054266">
    <property type="component" value="Unassembled WGS sequence"/>
</dbReference>
<evidence type="ECO:0000313" key="3">
    <source>
        <dbReference type="Proteomes" id="UP000054266"/>
    </source>
</evidence>
<feature type="transmembrane region" description="Helical" evidence="1">
    <location>
        <begin position="112"/>
        <end position="131"/>
    </location>
</feature>
<keyword evidence="1" id="KW-0472">Membrane</keyword>
<evidence type="ECO:0000313" key="2">
    <source>
        <dbReference type="EMBL" id="KIW70264.1"/>
    </source>
</evidence>
<protein>
    <submittedName>
        <fullName evidence="2">Uncharacterized protein</fullName>
    </submittedName>
</protein>
<name>A0A0D2GDN4_9EURO</name>
<organism evidence="2 3">
    <name type="scientific">Phialophora macrospora</name>
    <dbReference type="NCBI Taxonomy" id="1851006"/>
    <lineage>
        <taxon>Eukaryota</taxon>
        <taxon>Fungi</taxon>
        <taxon>Dikarya</taxon>
        <taxon>Ascomycota</taxon>
        <taxon>Pezizomycotina</taxon>
        <taxon>Eurotiomycetes</taxon>
        <taxon>Chaetothyriomycetidae</taxon>
        <taxon>Chaetothyriales</taxon>
        <taxon>Herpotrichiellaceae</taxon>
        <taxon>Phialophora</taxon>
    </lineage>
</organism>
<dbReference type="HOGENOM" id="CLU_1695255_0_0_1"/>
<keyword evidence="1" id="KW-0812">Transmembrane</keyword>
<keyword evidence="1" id="KW-1133">Transmembrane helix</keyword>
<dbReference type="EMBL" id="KN846957">
    <property type="protein sequence ID" value="KIW70264.1"/>
    <property type="molecule type" value="Genomic_DNA"/>
</dbReference>
<reference evidence="2 3" key="1">
    <citation type="submission" date="2015-01" db="EMBL/GenBank/DDBJ databases">
        <title>The Genome Sequence of Capronia semiimmersa CBS27337.</title>
        <authorList>
            <consortium name="The Broad Institute Genomics Platform"/>
            <person name="Cuomo C."/>
            <person name="de Hoog S."/>
            <person name="Gorbushina A."/>
            <person name="Stielow B."/>
            <person name="Teixiera M."/>
            <person name="Abouelleil A."/>
            <person name="Chapman S.B."/>
            <person name="Priest M."/>
            <person name="Young S.K."/>
            <person name="Wortman J."/>
            <person name="Nusbaum C."/>
            <person name="Birren B."/>
        </authorList>
    </citation>
    <scope>NUCLEOTIDE SEQUENCE [LARGE SCALE GENOMIC DNA]</scope>
    <source>
        <strain evidence="2 3">CBS 27337</strain>
    </source>
</reference>
<keyword evidence="3" id="KW-1185">Reference proteome</keyword>
<proteinExistence type="predicted"/>
<sequence length="155" mass="17109">MVCDNIGHAMESQLGNDTTPRRFCLARSSGCHTGFNRSRRHARELDRSRTSPTFGIIQGFTKPSFAVTGHKLLRKDHAVSPSLRSIQIPPFETSTPTFNLSRSFYSDNMNTHGLLLLITATLAAAIPFISYPGGIPTLNVTCGVRFFLTVKPLTR</sequence>
<accession>A0A0D2GDN4</accession>